<dbReference type="InterPro" id="IPR004386">
    <property type="entry name" value="Toxin_YafQ-like"/>
</dbReference>
<dbReference type="InterPro" id="IPR035093">
    <property type="entry name" value="RelE/ParE_toxin_dom_sf"/>
</dbReference>
<feature type="active site" description="Proton donor" evidence="3">
    <location>
        <position position="87"/>
    </location>
</feature>
<gene>
    <name evidence="4" type="ORF">SAMN00768000_3627</name>
</gene>
<dbReference type="Pfam" id="PF15738">
    <property type="entry name" value="YafQ_toxin"/>
    <property type="match status" value="1"/>
</dbReference>
<keyword evidence="5" id="KW-1185">Reference proteome</keyword>
<accession>A0A1W1WQR0</accession>
<dbReference type="InterPro" id="IPR007712">
    <property type="entry name" value="RelE/ParE_toxin"/>
</dbReference>
<dbReference type="RefSeq" id="WP_084662095.1">
    <property type="nucleotide sequence ID" value="NZ_FWWY01000002.1"/>
</dbReference>
<reference evidence="5" key="1">
    <citation type="submission" date="2017-04" db="EMBL/GenBank/DDBJ databases">
        <authorList>
            <person name="Varghese N."/>
            <person name="Submissions S."/>
        </authorList>
    </citation>
    <scope>NUCLEOTIDE SEQUENCE [LARGE SCALE GENOMIC DNA]</scope>
    <source>
        <strain evidence="5">DSM 9293</strain>
    </source>
</reference>
<dbReference type="NCBIfam" id="TIGR02385">
    <property type="entry name" value="RelE_StbE"/>
    <property type="match status" value="1"/>
</dbReference>
<dbReference type="GO" id="GO:0006402">
    <property type="term" value="P:mRNA catabolic process"/>
    <property type="evidence" value="ECO:0007669"/>
    <property type="project" value="TreeGrafter"/>
</dbReference>
<evidence type="ECO:0000256" key="1">
    <source>
        <dbReference type="ARBA" id="ARBA00022649"/>
    </source>
</evidence>
<sequence length="93" mass="10925">MSLSIRVTTRFERDLKKMARRHKDLTKLKAAIALLVAEKPLPSRYRDHALTGDLHGWRDLHIEPDWLLIYRINHSISELILLRTGTHADIFEE</sequence>
<dbReference type="Gene3D" id="3.30.2310.20">
    <property type="entry name" value="RelE-like"/>
    <property type="match status" value="1"/>
</dbReference>
<evidence type="ECO:0000313" key="4">
    <source>
        <dbReference type="EMBL" id="SMC08063.1"/>
    </source>
</evidence>
<dbReference type="GO" id="GO:0004521">
    <property type="term" value="F:RNA endonuclease activity"/>
    <property type="evidence" value="ECO:0007669"/>
    <property type="project" value="TreeGrafter"/>
</dbReference>
<dbReference type="PANTHER" id="PTHR40588">
    <property type="entry name" value="MRNA INTERFERASE TOXIN YAFQ"/>
    <property type="match status" value="1"/>
</dbReference>
<organism evidence="4 5">
    <name type="scientific">Sulfobacillus thermosulfidooxidans (strain DSM 9293 / VKM B-1269 / AT-1)</name>
    <dbReference type="NCBI Taxonomy" id="929705"/>
    <lineage>
        <taxon>Bacteria</taxon>
        <taxon>Bacillati</taxon>
        <taxon>Bacillota</taxon>
        <taxon>Clostridia</taxon>
        <taxon>Eubacteriales</taxon>
        <taxon>Clostridiales Family XVII. Incertae Sedis</taxon>
        <taxon>Sulfobacillus</taxon>
    </lineage>
</organism>
<dbReference type="PANTHER" id="PTHR40588:SF1">
    <property type="entry name" value="MRNA INTERFERASE TOXIN YAFQ"/>
    <property type="match status" value="1"/>
</dbReference>
<evidence type="ECO:0000256" key="2">
    <source>
        <dbReference type="ARBA" id="ARBA00061366"/>
    </source>
</evidence>
<dbReference type="GO" id="GO:0006415">
    <property type="term" value="P:translational termination"/>
    <property type="evidence" value="ECO:0007669"/>
    <property type="project" value="TreeGrafter"/>
</dbReference>
<dbReference type="OrthoDB" id="7030467at2"/>
<name>A0A1W1WQR0_SULTA</name>
<evidence type="ECO:0000313" key="5">
    <source>
        <dbReference type="Proteomes" id="UP000192660"/>
    </source>
</evidence>
<dbReference type="SUPFAM" id="SSF143011">
    <property type="entry name" value="RelE-like"/>
    <property type="match status" value="1"/>
</dbReference>
<comment type="similarity">
    <text evidence="2">Belongs to the RelE toxin family. YafQ subfamily.</text>
</comment>
<dbReference type="Proteomes" id="UP000192660">
    <property type="component" value="Unassembled WGS sequence"/>
</dbReference>
<evidence type="ECO:0000256" key="3">
    <source>
        <dbReference type="PIRSR" id="PIRSR006156-1"/>
    </source>
</evidence>
<keyword evidence="1" id="KW-1277">Toxin-antitoxin system</keyword>
<dbReference type="AlphaFoldDB" id="A0A1W1WQR0"/>
<dbReference type="FunFam" id="3.30.2310.20:FF:000003">
    <property type="entry name" value="Type II toxin-antitoxin system YafQ family toxin"/>
    <property type="match status" value="1"/>
</dbReference>
<dbReference type="NCBIfam" id="TIGR00053">
    <property type="entry name" value="YafQ family addiction module toxin"/>
    <property type="match status" value="1"/>
</dbReference>
<dbReference type="EMBL" id="FWWY01000002">
    <property type="protein sequence ID" value="SMC08063.1"/>
    <property type="molecule type" value="Genomic_DNA"/>
</dbReference>
<dbReference type="PIRSF" id="PIRSF006156">
    <property type="entry name" value="YafQ"/>
    <property type="match status" value="1"/>
</dbReference>
<protein>
    <submittedName>
        <fullName evidence="4">mRNA interferase YafQ</fullName>
    </submittedName>
</protein>
<proteinExistence type="inferred from homology"/>